<feature type="domain" description="Glycosyl transferase family 1" evidence="4">
    <location>
        <begin position="243"/>
        <end position="404"/>
    </location>
</feature>
<dbReference type="Gene3D" id="3.40.50.2000">
    <property type="entry name" value="Glycogen Phosphorylase B"/>
    <property type="match status" value="2"/>
</dbReference>
<sequence>MMPLTESAATRSPHGIHRVAVLSLHTSPLEQPGAGDAGGMNVYVAHLCRQLRELGMAVDVFTRVPASQPARSVTATPGVAQPHVIVHHLPAGPDSATKDDLYRFVPEISQQIRDFYRGRPTPDAIHSHYWISGLAGLEVRRDLGAPLIHTMHTLARVKMRDDPSAREPAVRVRAEDRLAAEADVLTANTSTECAELHELYHAPSGRVAVVPPGVDRTVFTPHGPSRWLPSHERWKVHAGRHSAPQPPLRIVFAGRLQPLKGPQLLLEALSVAARMAPQERFEVALIGHPSGAHTLRMDRLLPGPTGPVRAELIPPVPATELAAWFRGADLVAVPSFSESFGLVAAEAQACGTPVLANRVGGLKHVVDDGATGQLLTGQSAVQWARWLVEVARDRSRLQLWGKQAALHAHRFDWAASARELARLYRVPKLEPCTA</sequence>
<evidence type="ECO:0000259" key="4">
    <source>
        <dbReference type="Pfam" id="PF00534"/>
    </source>
</evidence>
<keyword evidence="2 6" id="KW-0328">Glycosyltransferase</keyword>
<dbReference type="AlphaFoldDB" id="A0A931GMV2"/>
<dbReference type="GO" id="GO:0016757">
    <property type="term" value="F:glycosyltransferase activity"/>
    <property type="evidence" value="ECO:0007669"/>
    <property type="project" value="UniProtKB-KW"/>
</dbReference>
<dbReference type="EMBL" id="JADOTZ010000001">
    <property type="protein sequence ID" value="MBG6085789.1"/>
    <property type="molecule type" value="Genomic_DNA"/>
</dbReference>
<feature type="domain" description="Glycosyltransferase subfamily 4-like N-terminal" evidence="5">
    <location>
        <begin position="38"/>
        <end position="216"/>
    </location>
</feature>
<dbReference type="InterPro" id="IPR028098">
    <property type="entry name" value="Glyco_trans_4-like_N"/>
</dbReference>
<comment type="caution">
    <text evidence="6">The sequence shown here is derived from an EMBL/GenBank/DDBJ whole genome shotgun (WGS) entry which is preliminary data.</text>
</comment>
<proteinExistence type="predicted"/>
<keyword evidence="7" id="KW-1185">Reference proteome</keyword>
<dbReference type="RefSeq" id="WP_196836934.1">
    <property type="nucleotide sequence ID" value="NZ_JADOTZ010000001.1"/>
</dbReference>
<name>A0A931GMV2_9MICC</name>
<keyword evidence="3 6" id="KW-0808">Transferase</keyword>
<dbReference type="GO" id="GO:1901137">
    <property type="term" value="P:carbohydrate derivative biosynthetic process"/>
    <property type="evidence" value="ECO:0007669"/>
    <property type="project" value="UniProtKB-ARBA"/>
</dbReference>
<evidence type="ECO:0000256" key="3">
    <source>
        <dbReference type="ARBA" id="ARBA00022679"/>
    </source>
</evidence>
<dbReference type="InterPro" id="IPR001296">
    <property type="entry name" value="Glyco_trans_1"/>
</dbReference>
<dbReference type="Pfam" id="PF00534">
    <property type="entry name" value="Glycos_transf_1"/>
    <property type="match status" value="1"/>
</dbReference>
<evidence type="ECO:0000313" key="6">
    <source>
        <dbReference type="EMBL" id="MBG6085789.1"/>
    </source>
</evidence>
<dbReference type="PANTHER" id="PTHR45947">
    <property type="entry name" value="SULFOQUINOVOSYL TRANSFERASE SQD2"/>
    <property type="match status" value="1"/>
</dbReference>
<gene>
    <name evidence="6" type="ORF">IW252_002556</name>
</gene>
<reference evidence="6" key="1">
    <citation type="submission" date="2020-11" db="EMBL/GenBank/DDBJ databases">
        <title>Sequencing the genomes of 1000 actinobacteria strains.</title>
        <authorList>
            <person name="Klenk H.-P."/>
        </authorList>
    </citation>
    <scope>NUCLEOTIDE SEQUENCE</scope>
    <source>
        <strain evidence="6">DSM 26152</strain>
    </source>
</reference>
<protein>
    <recommendedName>
        <fullName evidence="1">D-inositol 3-phosphate glycosyltransferase</fullName>
    </recommendedName>
</protein>
<evidence type="ECO:0000259" key="5">
    <source>
        <dbReference type="Pfam" id="PF13439"/>
    </source>
</evidence>
<dbReference type="Pfam" id="PF13439">
    <property type="entry name" value="Glyco_transf_4"/>
    <property type="match status" value="1"/>
</dbReference>
<evidence type="ECO:0000256" key="2">
    <source>
        <dbReference type="ARBA" id="ARBA00022676"/>
    </source>
</evidence>
<dbReference type="Proteomes" id="UP000625033">
    <property type="component" value="Unassembled WGS sequence"/>
</dbReference>
<dbReference type="InterPro" id="IPR050194">
    <property type="entry name" value="Glycosyltransferase_grp1"/>
</dbReference>
<evidence type="ECO:0000256" key="1">
    <source>
        <dbReference type="ARBA" id="ARBA00021292"/>
    </source>
</evidence>
<accession>A0A931GMV2</accession>
<dbReference type="PANTHER" id="PTHR45947:SF3">
    <property type="entry name" value="SULFOQUINOVOSYL TRANSFERASE SQD2"/>
    <property type="match status" value="1"/>
</dbReference>
<organism evidence="6 7">
    <name type="scientific">Zhihengliuella flava</name>
    <dbReference type="NCBI Taxonomy" id="1285193"/>
    <lineage>
        <taxon>Bacteria</taxon>
        <taxon>Bacillati</taxon>
        <taxon>Actinomycetota</taxon>
        <taxon>Actinomycetes</taxon>
        <taxon>Micrococcales</taxon>
        <taxon>Micrococcaceae</taxon>
        <taxon>Zhihengliuella</taxon>
    </lineage>
</organism>
<dbReference type="SUPFAM" id="SSF53756">
    <property type="entry name" value="UDP-Glycosyltransferase/glycogen phosphorylase"/>
    <property type="match status" value="1"/>
</dbReference>
<evidence type="ECO:0000313" key="7">
    <source>
        <dbReference type="Proteomes" id="UP000625033"/>
    </source>
</evidence>